<evidence type="ECO:0000313" key="3">
    <source>
        <dbReference type="Proteomes" id="UP000054387"/>
    </source>
</evidence>
<proteinExistence type="predicted"/>
<dbReference type="Pfam" id="PF11376">
    <property type="entry name" value="DUF3179"/>
    <property type="match status" value="1"/>
</dbReference>
<dbReference type="InterPro" id="IPR006311">
    <property type="entry name" value="TAT_signal"/>
</dbReference>
<keyword evidence="3" id="KW-1185">Reference proteome</keyword>
<dbReference type="AlphaFoldDB" id="A0A0W1RDP8"/>
<comment type="caution">
    <text evidence="2">The sequence shown here is derived from an EMBL/GenBank/DDBJ whole genome shotgun (WGS) entry which is preliminary data.</text>
</comment>
<organism evidence="2 3">
    <name type="scientific">Haloprofundus marisrubri</name>
    <dbReference type="NCBI Taxonomy" id="1514971"/>
    <lineage>
        <taxon>Archaea</taxon>
        <taxon>Methanobacteriati</taxon>
        <taxon>Methanobacteriota</taxon>
        <taxon>Stenosarchaea group</taxon>
        <taxon>Halobacteria</taxon>
        <taxon>Halobacteriales</taxon>
        <taxon>Haloferacaceae</taxon>
        <taxon>Haloprofundus</taxon>
    </lineage>
</organism>
<dbReference type="PROSITE" id="PS51318">
    <property type="entry name" value="TAT"/>
    <property type="match status" value="1"/>
</dbReference>
<dbReference type="OrthoDB" id="2731at2157"/>
<evidence type="ECO:0008006" key="4">
    <source>
        <dbReference type="Google" id="ProtNLM"/>
    </source>
</evidence>
<dbReference type="EMBL" id="LOPU01000003">
    <property type="protein sequence ID" value="KTG11522.1"/>
    <property type="molecule type" value="Genomic_DNA"/>
</dbReference>
<protein>
    <recommendedName>
        <fullName evidence="4">DUF3179 domain-containing protein</fullName>
    </recommendedName>
</protein>
<reference evidence="2 3" key="1">
    <citation type="submission" date="2015-12" db="EMBL/GenBank/DDBJ databases">
        <title>Haloprofundus marisrubri gen. nov., sp. nov., an extremely halophilic archaeon isolated from the Discovery deep brine-seawater interface in the Red Sea.</title>
        <authorList>
            <person name="Zhang G."/>
            <person name="Stingl U."/>
            <person name="Rashid M."/>
        </authorList>
    </citation>
    <scope>NUCLEOTIDE SEQUENCE [LARGE SCALE GENOMIC DNA]</scope>
    <source>
        <strain evidence="2 3">SB9</strain>
    </source>
</reference>
<feature type="region of interest" description="Disordered" evidence="1">
    <location>
        <begin position="30"/>
        <end position="54"/>
    </location>
</feature>
<accession>A0A0W1RDP8</accession>
<sequence length="359" mass="39017">MSSTRRDVLRWTGGLGLAALGGCLGSAHRDDASADRSVSSDDESLPPTTERPLYLGHGLESLRNNVVSGGVSKDGIPSIDRPVFSAADASSLGDGDPVFGLVRNGDARAYPQRVLVWHEIVNDSVGGDPVAVTYCPLTGTAQGFERGPAEFGVSGRLVNSNLVMYDRATDSRWPQMLATAIEGALEGESLHEFRLVWTTWKNWRDAYPNTRVLTEQTGYSRRYGDDPYGRYNPDSGYYANTQLLFDPLSEDTRANPKTVVLGVRTAHGALAFEKTSLLENRVLEGELAGERFVAVADPALETGYVYVADADVDVEPNAAGYDVDGEFARANELPLGRSLAFDAMWFAWAGFYPETNYVV</sequence>
<gene>
    <name evidence="2" type="ORF">AUR64_03185</name>
</gene>
<dbReference type="PROSITE" id="PS51257">
    <property type="entry name" value="PROKAR_LIPOPROTEIN"/>
    <property type="match status" value="1"/>
</dbReference>
<evidence type="ECO:0000256" key="1">
    <source>
        <dbReference type="SAM" id="MobiDB-lite"/>
    </source>
</evidence>
<dbReference type="STRING" id="1514971.AUR64_03185"/>
<dbReference type="RefSeq" id="WP_058580005.1">
    <property type="nucleotide sequence ID" value="NZ_LOPU01000003.1"/>
</dbReference>
<evidence type="ECO:0000313" key="2">
    <source>
        <dbReference type="EMBL" id="KTG11522.1"/>
    </source>
</evidence>
<dbReference type="Proteomes" id="UP000054387">
    <property type="component" value="Unassembled WGS sequence"/>
</dbReference>
<dbReference type="InterPro" id="IPR021516">
    <property type="entry name" value="DUF3179"/>
</dbReference>
<name>A0A0W1RDP8_9EURY</name>